<gene>
    <name evidence="1" type="ORF">PAN0_009d3711</name>
</gene>
<evidence type="ECO:0000313" key="2">
    <source>
        <dbReference type="Proteomes" id="UP000053758"/>
    </source>
</evidence>
<dbReference type="RefSeq" id="XP_014656157.1">
    <property type="nucleotide sequence ID" value="XM_014800671.1"/>
</dbReference>
<reference evidence="2" key="1">
    <citation type="journal article" date="2014" name="Genome Announc.">
        <title>Draft Genome Sequence of the Yeast Pseudozyma antarctica Type Strain JCM10317, a Producer of the Glycolipid Biosurfactants, Mannosylerythritol Lipids.</title>
        <authorList>
            <person name="Saika A."/>
            <person name="Koike H."/>
            <person name="Hori T."/>
            <person name="Fukuoka T."/>
            <person name="Sato S."/>
            <person name="Habe H."/>
            <person name="Kitamoto D."/>
            <person name="Morita T."/>
        </authorList>
    </citation>
    <scope>NUCLEOTIDE SEQUENCE [LARGE SCALE GENOMIC DNA]</scope>
    <source>
        <strain evidence="2">JCM 10317</strain>
    </source>
</reference>
<dbReference type="AlphaFoldDB" id="A0A081CFP8"/>
<dbReference type="GeneID" id="26304645"/>
<sequence>MKTFASVMLVATAFAGLVNAGWNPEQPPNYTVSAYCANTNAERACFTTDIGDLTPGAGSHFSGFVSGDKKSFVVYKDTDSTASLVVGKYIININWATSGNDGQTCCAVDVQTQDGQDVSNYLSCAQAKWFNLSA</sequence>
<dbReference type="OrthoDB" id="2542672at2759"/>
<organism evidence="1 2">
    <name type="scientific">Pseudozyma antarctica</name>
    <name type="common">Yeast</name>
    <name type="synonym">Candida antarctica</name>
    <dbReference type="NCBI Taxonomy" id="84753"/>
    <lineage>
        <taxon>Eukaryota</taxon>
        <taxon>Fungi</taxon>
        <taxon>Dikarya</taxon>
        <taxon>Basidiomycota</taxon>
        <taxon>Ustilaginomycotina</taxon>
        <taxon>Ustilaginomycetes</taxon>
        <taxon>Ustilaginales</taxon>
        <taxon>Ustilaginaceae</taxon>
        <taxon>Moesziomyces</taxon>
    </lineage>
</organism>
<protein>
    <submittedName>
        <fullName evidence="1">Uncharacterized protein</fullName>
    </submittedName>
</protein>
<dbReference type="EMBL" id="DF830076">
    <property type="protein sequence ID" value="GAK65494.1"/>
    <property type="molecule type" value="Genomic_DNA"/>
</dbReference>
<name>A0A081CFP8_PSEA2</name>
<keyword evidence="2" id="KW-1185">Reference proteome</keyword>
<evidence type="ECO:0000313" key="1">
    <source>
        <dbReference type="EMBL" id="GAK65494.1"/>
    </source>
</evidence>
<accession>A0A081CFP8</accession>
<proteinExistence type="predicted"/>
<dbReference type="Proteomes" id="UP000053758">
    <property type="component" value="Unassembled WGS sequence"/>
</dbReference>
<dbReference type="HOGENOM" id="CLU_1807069_0_0_1"/>